<sequence length="509" mass="55041">MKFYPAKTFLTAALTLTLLTSAHSAAQTVQRGGTLQLAVDQSPVGLDPHVATAFSTFVVTGQVYEGLLDIDASLKIRPLLASKYTKSADGLRYVFTLRPGVRFHNGDPLSAQDVVFSMDRVKDPKTASPLASRLSSVSDIKATGPLEVTFVLSKPFAPFLSEVATISIVSKKYVEGGGNLQRSAVGTGPFAFKQWVPDTFLELSKNAAYWVKAQPYLDSLKFNIVPDASTRQIGLQSGAYQFLPNIDASVAATLKTAPGVQLLRSQDLAYSLMGVNVSRKPFNDPRVREALNYAINRPELVQGVYFGDAVPAGPLPPALRTYATPVSNFPCYATSAAKARDLLKQAGYPNGVDFSILTFSTIKTVADSAQVLQAQLAKAGFRARVDVQEFGSFVQNWRNSNFDAFVSLNGGSVDPDGHLYRGLISNGSTNVFKFADPVVDKLLEEGRNATSTGSRVRTYAQLQKSLACRGPMQFLAYGTLFSAARSNVKGFTPNPTRSLSTLKTTWLDR</sequence>
<evidence type="ECO:0000313" key="5">
    <source>
        <dbReference type="Proteomes" id="UP000639973"/>
    </source>
</evidence>
<dbReference type="InterPro" id="IPR030678">
    <property type="entry name" value="Peptide/Ni-bd"/>
</dbReference>
<dbReference type="PANTHER" id="PTHR30290:SF38">
    <property type="entry name" value="D,D-DIPEPTIDE-BINDING PERIPLASMIC PROTEIN DDPA-RELATED"/>
    <property type="match status" value="1"/>
</dbReference>
<dbReference type="PIRSF" id="PIRSF002741">
    <property type="entry name" value="MppA"/>
    <property type="match status" value="1"/>
</dbReference>
<dbReference type="SUPFAM" id="SSF53850">
    <property type="entry name" value="Periplasmic binding protein-like II"/>
    <property type="match status" value="1"/>
</dbReference>
<dbReference type="Gene3D" id="3.90.76.10">
    <property type="entry name" value="Dipeptide-binding Protein, Domain 1"/>
    <property type="match status" value="1"/>
</dbReference>
<accession>A0ABQ2G7N0</accession>
<evidence type="ECO:0000256" key="1">
    <source>
        <dbReference type="ARBA" id="ARBA00022729"/>
    </source>
</evidence>
<dbReference type="Proteomes" id="UP000639973">
    <property type="component" value="Unassembled WGS sequence"/>
</dbReference>
<keyword evidence="5" id="KW-1185">Reference proteome</keyword>
<name>A0ABQ2G7N0_9DEIO</name>
<dbReference type="EMBL" id="BMOL01000006">
    <property type="protein sequence ID" value="GGL79745.1"/>
    <property type="molecule type" value="Genomic_DNA"/>
</dbReference>
<evidence type="ECO:0000313" key="4">
    <source>
        <dbReference type="EMBL" id="GGL79745.1"/>
    </source>
</evidence>
<protein>
    <submittedName>
        <fullName evidence="4">Glutathione ABC transporter substrate-binding protein</fullName>
    </submittedName>
</protein>
<dbReference type="InterPro" id="IPR000914">
    <property type="entry name" value="SBP_5_dom"/>
</dbReference>
<dbReference type="Pfam" id="PF00496">
    <property type="entry name" value="SBP_bac_5"/>
    <property type="match status" value="1"/>
</dbReference>
<evidence type="ECO:0000256" key="2">
    <source>
        <dbReference type="SAM" id="SignalP"/>
    </source>
</evidence>
<dbReference type="PANTHER" id="PTHR30290">
    <property type="entry name" value="PERIPLASMIC BINDING COMPONENT OF ABC TRANSPORTER"/>
    <property type="match status" value="1"/>
</dbReference>
<comment type="caution">
    <text evidence="4">The sequence shown here is derived from an EMBL/GenBank/DDBJ whole genome shotgun (WGS) entry which is preliminary data.</text>
</comment>
<dbReference type="RefSeq" id="WP_188970891.1">
    <property type="nucleotide sequence ID" value="NZ_BMOL01000006.1"/>
</dbReference>
<reference evidence="5" key="1">
    <citation type="journal article" date="2019" name="Int. J. Syst. Evol. Microbiol.">
        <title>The Global Catalogue of Microorganisms (GCM) 10K type strain sequencing project: providing services to taxonomists for standard genome sequencing and annotation.</title>
        <authorList>
            <consortium name="The Broad Institute Genomics Platform"/>
            <consortium name="The Broad Institute Genome Sequencing Center for Infectious Disease"/>
            <person name="Wu L."/>
            <person name="Ma J."/>
        </authorList>
    </citation>
    <scope>NUCLEOTIDE SEQUENCE [LARGE SCALE GENOMIC DNA]</scope>
    <source>
        <strain evidence="5">JCM 15442</strain>
    </source>
</reference>
<keyword evidence="1 2" id="KW-0732">Signal</keyword>
<feature type="chain" id="PRO_5046732142" evidence="2">
    <location>
        <begin position="26"/>
        <end position="509"/>
    </location>
</feature>
<feature type="signal peptide" evidence="2">
    <location>
        <begin position="1"/>
        <end position="25"/>
    </location>
</feature>
<evidence type="ECO:0000259" key="3">
    <source>
        <dbReference type="Pfam" id="PF00496"/>
    </source>
</evidence>
<organism evidence="4 5">
    <name type="scientific">Deinococcus aerolatus</name>
    <dbReference type="NCBI Taxonomy" id="522487"/>
    <lineage>
        <taxon>Bacteria</taxon>
        <taxon>Thermotogati</taxon>
        <taxon>Deinococcota</taxon>
        <taxon>Deinococci</taxon>
        <taxon>Deinococcales</taxon>
        <taxon>Deinococcaceae</taxon>
        <taxon>Deinococcus</taxon>
    </lineage>
</organism>
<dbReference type="InterPro" id="IPR039424">
    <property type="entry name" value="SBP_5"/>
</dbReference>
<dbReference type="Gene3D" id="3.10.105.10">
    <property type="entry name" value="Dipeptide-binding Protein, Domain 3"/>
    <property type="match status" value="1"/>
</dbReference>
<gene>
    <name evidence="4" type="primary">oppA</name>
    <name evidence="4" type="ORF">GCM10010840_17060</name>
</gene>
<proteinExistence type="predicted"/>
<feature type="domain" description="Solute-binding protein family 5" evidence="3">
    <location>
        <begin position="75"/>
        <end position="423"/>
    </location>
</feature>
<dbReference type="Gene3D" id="3.40.190.10">
    <property type="entry name" value="Periplasmic binding protein-like II"/>
    <property type="match status" value="1"/>
</dbReference>